<sequence length="83" mass="9422">MPQYLIGALVSMNRGGERLSRTRRILFTSSSRYYPAQPDPLSLDLSILDSPDLWKKQGIINDCTTLEHRVVIRFLNAEGIQTS</sequence>
<reference evidence="1 2" key="1">
    <citation type="submission" date="2022-03" db="EMBL/GenBank/DDBJ databases">
        <title>A chromosomal length assembly of Cordylochernes scorpioides.</title>
        <authorList>
            <person name="Zeh D."/>
            <person name="Zeh J."/>
        </authorList>
    </citation>
    <scope>NUCLEOTIDE SEQUENCE [LARGE SCALE GENOMIC DNA]</scope>
    <source>
        <strain evidence="1">IN4F17</strain>
        <tissue evidence="1">Whole Body</tissue>
    </source>
</reference>
<accession>A0ABY6LXN5</accession>
<dbReference type="EMBL" id="CP092886">
    <property type="protein sequence ID" value="UYV84857.1"/>
    <property type="molecule type" value="Genomic_DNA"/>
</dbReference>
<proteinExistence type="predicted"/>
<evidence type="ECO:0000313" key="2">
    <source>
        <dbReference type="Proteomes" id="UP001235939"/>
    </source>
</evidence>
<name>A0ABY6LXN5_9ARAC</name>
<dbReference type="Proteomes" id="UP001235939">
    <property type="component" value="Chromosome X"/>
</dbReference>
<organism evidence="1 2">
    <name type="scientific">Cordylochernes scorpioides</name>
    <dbReference type="NCBI Taxonomy" id="51811"/>
    <lineage>
        <taxon>Eukaryota</taxon>
        <taxon>Metazoa</taxon>
        <taxon>Ecdysozoa</taxon>
        <taxon>Arthropoda</taxon>
        <taxon>Chelicerata</taxon>
        <taxon>Arachnida</taxon>
        <taxon>Pseudoscorpiones</taxon>
        <taxon>Cheliferoidea</taxon>
        <taxon>Chernetidae</taxon>
        <taxon>Cordylochernes</taxon>
    </lineage>
</organism>
<gene>
    <name evidence="1" type="ORF">LAZ67_X003724</name>
</gene>
<protein>
    <submittedName>
        <fullName evidence="1">Uncharacterized protein</fullName>
    </submittedName>
</protein>
<keyword evidence="2" id="KW-1185">Reference proteome</keyword>
<evidence type="ECO:0000313" key="1">
    <source>
        <dbReference type="EMBL" id="UYV84857.1"/>
    </source>
</evidence>